<dbReference type="SMART" id="SM00220">
    <property type="entry name" value="S_TKc"/>
    <property type="match status" value="1"/>
</dbReference>
<dbReference type="OrthoDB" id="539158at2759"/>
<comment type="catalytic activity">
    <reaction evidence="8">
        <text>L-seryl-[protein] + ATP = O-phospho-L-seryl-[protein] + ADP + H(+)</text>
        <dbReference type="Rhea" id="RHEA:17989"/>
        <dbReference type="Rhea" id="RHEA-COMP:9863"/>
        <dbReference type="Rhea" id="RHEA-COMP:11604"/>
        <dbReference type="ChEBI" id="CHEBI:15378"/>
        <dbReference type="ChEBI" id="CHEBI:29999"/>
        <dbReference type="ChEBI" id="CHEBI:30616"/>
        <dbReference type="ChEBI" id="CHEBI:83421"/>
        <dbReference type="ChEBI" id="CHEBI:456216"/>
        <dbReference type="EC" id="2.7.11.1"/>
    </reaction>
</comment>
<keyword evidence="2" id="KW-0723">Serine/threonine-protein kinase</keyword>
<name>A0A9P6W092_RHOMI</name>
<evidence type="ECO:0000256" key="2">
    <source>
        <dbReference type="ARBA" id="ARBA00022527"/>
    </source>
</evidence>
<dbReference type="EC" id="2.7.11.1" evidence="1"/>
<evidence type="ECO:0000313" key="11">
    <source>
        <dbReference type="EMBL" id="KAG0661039.1"/>
    </source>
</evidence>
<evidence type="ECO:0000256" key="5">
    <source>
        <dbReference type="ARBA" id="ARBA00022777"/>
    </source>
</evidence>
<keyword evidence="4" id="KW-0547">Nucleotide-binding</keyword>
<dbReference type="PANTHER" id="PTHR43895">
    <property type="entry name" value="CALCIUM/CALMODULIN-DEPENDENT PROTEIN KINASE KINASE-RELATED"/>
    <property type="match status" value="1"/>
</dbReference>
<dbReference type="GO" id="GO:0005737">
    <property type="term" value="C:cytoplasm"/>
    <property type="evidence" value="ECO:0007669"/>
    <property type="project" value="TreeGrafter"/>
</dbReference>
<keyword evidence="6" id="KW-0067">ATP-binding</keyword>
<dbReference type="InterPro" id="IPR008271">
    <property type="entry name" value="Ser/Thr_kinase_AS"/>
</dbReference>
<keyword evidence="3" id="KW-0808">Transferase</keyword>
<gene>
    <name evidence="11" type="primary">CHK1</name>
    <name evidence="11" type="ORF">C6P46_004146</name>
</gene>
<dbReference type="Proteomes" id="UP000777482">
    <property type="component" value="Unassembled WGS sequence"/>
</dbReference>
<feature type="domain" description="Protein kinase" evidence="10">
    <location>
        <begin position="14"/>
        <end position="310"/>
    </location>
</feature>
<evidence type="ECO:0000259" key="10">
    <source>
        <dbReference type="PROSITE" id="PS50011"/>
    </source>
</evidence>
<reference evidence="11 12" key="1">
    <citation type="submission" date="2020-11" db="EMBL/GenBank/DDBJ databases">
        <title>Kefir isolates.</title>
        <authorList>
            <person name="Marcisauskas S."/>
            <person name="Kim Y."/>
            <person name="Blasche S."/>
        </authorList>
    </citation>
    <scope>NUCLEOTIDE SEQUENCE [LARGE SCALE GENOMIC DNA]</scope>
    <source>
        <strain evidence="11 12">KR</strain>
    </source>
</reference>
<keyword evidence="5 11" id="KW-0418">Kinase</keyword>
<comment type="catalytic activity">
    <reaction evidence="7">
        <text>L-threonyl-[protein] + ATP = O-phospho-L-threonyl-[protein] + ADP + H(+)</text>
        <dbReference type="Rhea" id="RHEA:46608"/>
        <dbReference type="Rhea" id="RHEA-COMP:11060"/>
        <dbReference type="Rhea" id="RHEA-COMP:11605"/>
        <dbReference type="ChEBI" id="CHEBI:15378"/>
        <dbReference type="ChEBI" id="CHEBI:30013"/>
        <dbReference type="ChEBI" id="CHEBI:30616"/>
        <dbReference type="ChEBI" id="CHEBI:61977"/>
        <dbReference type="ChEBI" id="CHEBI:456216"/>
        <dbReference type="EC" id="2.7.11.1"/>
    </reaction>
</comment>
<dbReference type="SUPFAM" id="SSF56112">
    <property type="entry name" value="Protein kinase-like (PK-like)"/>
    <property type="match status" value="1"/>
</dbReference>
<accession>A0A9P6W092</accession>
<dbReference type="GO" id="GO:0004674">
    <property type="term" value="F:protein serine/threonine kinase activity"/>
    <property type="evidence" value="ECO:0007669"/>
    <property type="project" value="UniProtKB-KW"/>
</dbReference>
<feature type="region of interest" description="Disordered" evidence="9">
    <location>
        <begin position="358"/>
        <end position="385"/>
    </location>
</feature>
<evidence type="ECO:0000256" key="6">
    <source>
        <dbReference type="ARBA" id="ARBA00022840"/>
    </source>
</evidence>
<dbReference type="GO" id="GO:0007095">
    <property type="term" value="P:mitotic G2 DNA damage checkpoint signaling"/>
    <property type="evidence" value="ECO:0007669"/>
    <property type="project" value="TreeGrafter"/>
</dbReference>
<dbReference type="InterPro" id="IPR011009">
    <property type="entry name" value="Kinase-like_dom_sf"/>
</dbReference>
<dbReference type="InterPro" id="IPR000719">
    <property type="entry name" value="Prot_kinase_dom"/>
</dbReference>
<dbReference type="EMBL" id="PUHQ01000038">
    <property type="protein sequence ID" value="KAG0661039.1"/>
    <property type="molecule type" value="Genomic_DNA"/>
</dbReference>
<dbReference type="PANTHER" id="PTHR43895:SF32">
    <property type="entry name" value="SERINE_THREONINE-PROTEIN KINASE CHK1"/>
    <property type="match status" value="1"/>
</dbReference>
<dbReference type="AlphaFoldDB" id="A0A9P6W092"/>
<dbReference type="PROSITE" id="PS00108">
    <property type="entry name" value="PROTEIN_KINASE_ST"/>
    <property type="match status" value="1"/>
</dbReference>
<dbReference type="Pfam" id="PF00069">
    <property type="entry name" value="Pkinase"/>
    <property type="match status" value="1"/>
</dbReference>
<evidence type="ECO:0000256" key="1">
    <source>
        <dbReference type="ARBA" id="ARBA00012513"/>
    </source>
</evidence>
<organism evidence="11 12">
    <name type="scientific">Rhodotorula mucilaginosa</name>
    <name type="common">Yeast</name>
    <name type="synonym">Rhodotorula rubra</name>
    <dbReference type="NCBI Taxonomy" id="5537"/>
    <lineage>
        <taxon>Eukaryota</taxon>
        <taxon>Fungi</taxon>
        <taxon>Dikarya</taxon>
        <taxon>Basidiomycota</taxon>
        <taxon>Pucciniomycotina</taxon>
        <taxon>Microbotryomycetes</taxon>
        <taxon>Sporidiobolales</taxon>
        <taxon>Sporidiobolaceae</taxon>
        <taxon>Rhodotorula</taxon>
    </lineage>
</organism>
<sequence length="560" mass="62143">MTVTVPAFPPLLGYVPREYLAQGGQSIVYRALNHATNHLAALKVVPLDPAAASRPAQPGAAESAELSPAMQQKAKQLVREMRIHETLDHKNILRLFGGETRHACVVETEKGTTTAWPTGLYMVLDLADGGDLFDKITPDIGVDQEIAHLYFRQLIAGLKYLNSHGICHRDLKPENCLVDGNGNLKVSDFGLATVFKYKGQERLLKDRCGSPPYAAPELARAQPYAAEPIDVWSAGIVLFALLFGNTPWDEPTQNSPEFCAFLDGSIFAHEPWRRLGSPDESAVSQLVLTILTVEPSQRPRLKDIERMDWYLQSNSLFDPVSGLVTDPTELVRRLMTTLQAHNYVGPPTDDFEEMVIASQQPPQSQASVALSQKMSQRGLDPKQSFRSSLQQYSKLSMAPTQRTNPNLARFFSTQPLPVLVSLLSRVLADLSLATPAGSDPQRNPPFEVFYTTSDSDAHATSKVPPSQEEIQSARVGRAFARIRIRTLDKRREPLHAAFHIVKSVLLSDANGNSVSHEREAVNRLEGFDINCYKRQADPLELKRLWREVLKRMPEGTIAAL</sequence>
<evidence type="ECO:0000256" key="9">
    <source>
        <dbReference type="SAM" id="MobiDB-lite"/>
    </source>
</evidence>
<evidence type="ECO:0000256" key="4">
    <source>
        <dbReference type="ARBA" id="ARBA00022741"/>
    </source>
</evidence>
<proteinExistence type="predicted"/>
<comment type="caution">
    <text evidence="11">The sequence shown here is derived from an EMBL/GenBank/DDBJ whole genome shotgun (WGS) entry which is preliminary data.</text>
</comment>
<evidence type="ECO:0000313" key="12">
    <source>
        <dbReference type="Proteomes" id="UP000777482"/>
    </source>
</evidence>
<feature type="compositionally biased region" description="Low complexity" evidence="9">
    <location>
        <begin position="358"/>
        <end position="372"/>
    </location>
</feature>
<evidence type="ECO:0000256" key="3">
    <source>
        <dbReference type="ARBA" id="ARBA00022679"/>
    </source>
</evidence>
<dbReference type="GO" id="GO:0035861">
    <property type="term" value="C:site of double-strand break"/>
    <property type="evidence" value="ECO:0007669"/>
    <property type="project" value="TreeGrafter"/>
</dbReference>
<protein>
    <recommendedName>
        <fullName evidence="1">non-specific serine/threonine protein kinase</fullName>
        <ecNumber evidence="1">2.7.11.1</ecNumber>
    </recommendedName>
</protein>
<keyword evidence="12" id="KW-1185">Reference proteome</keyword>
<evidence type="ECO:0000256" key="7">
    <source>
        <dbReference type="ARBA" id="ARBA00047899"/>
    </source>
</evidence>
<dbReference type="GO" id="GO:0005524">
    <property type="term" value="F:ATP binding"/>
    <property type="evidence" value="ECO:0007669"/>
    <property type="project" value="UniProtKB-KW"/>
</dbReference>
<dbReference type="Gene3D" id="1.10.510.10">
    <property type="entry name" value="Transferase(Phosphotransferase) domain 1"/>
    <property type="match status" value="1"/>
</dbReference>
<dbReference type="PROSITE" id="PS50011">
    <property type="entry name" value="PROTEIN_KINASE_DOM"/>
    <property type="match status" value="1"/>
</dbReference>
<dbReference type="GO" id="GO:0005634">
    <property type="term" value="C:nucleus"/>
    <property type="evidence" value="ECO:0007669"/>
    <property type="project" value="TreeGrafter"/>
</dbReference>
<evidence type="ECO:0000256" key="8">
    <source>
        <dbReference type="ARBA" id="ARBA00048679"/>
    </source>
</evidence>